<evidence type="ECO:0000313" key="1">
    <source>
        <dbReference type="EMBL" id="XBN74661.1"/>
    </source>
</evidence>
<proteinExistence type="predicted"/>
<organism evidence="1">
    <name type="scientific">Xanthomonas phage MK21</name>
    <dbReference type="NCBI Taxonomy" id="3148942"/>
    <lineage>
        <taxon>Viruses</taxon>
        <taxon>Duplodnaviria</taxon>
        <taxon>Heunggongvirae</taxon>
        <taxon>Uroviricota</taxon>
        <taxon>Caudoviricetes</taxon>
    </lineage>
</organism>
<reference evidence="1" key="2">
    <citation type="submission" date="2024-06" db="EMBL/GenBank/DDBJ databases">
        <title>Novel bacteriophage MK21 infecting Xanthomonas citri.</title>
        <authorList>
            <person name="Song S.-H."/>
            <person name="Lee A.H."/>
            <person name="Choi K.-M."/>
            <person name="Oh D."/>
            <person name="Park J.-G."/>
        </authorList>
    </citation>
    <scope>NUCLEOTIDE SEQUENCE</scope>
</reference>
<name>A0AAU7J8Q1_9CAUD</name>
<sequence length="124" mass="13127">MPISAGSLKTRLLAQRRTSGTDDWGAPVQGWSDLGLFSGDVKNDTGLGAIRTAAGAGLPASIAKYSIKVRSEVIRRWSINSADRIIGRLPFSAQETVFSVTGVISDFADPSTAYILVEVGADEQ</sequence>
<dbReference type="InterPro" id="IPR038666">
    <property type="entry name" value="SSP1_head-tail_sf"/>
</dbReference>
<reference evidence="1" key="1">
    <citation type="submission" date="2024-05" db="EMBL/GenBank/DDBJ databases">
        <authorList>
            <person name="Kwon M."/>
            <person name="Moon K."/>
        </authorList>
    </citation>
    <scope>NUCLEOTIDE SEQUENCE</scope>
</reference>
<accession>A0AAU7J8Q1</accession>
<protein>
    <submittedName>
        <fullName evidence="1">Tail protein</fullName>
    </submittedName>
</protein>
<dbReference type="Gene3D" id="2.40.10.270">
    <property type="entry name" value="Bacteriophage SPP1 head-tail adaptor protein"/>
    <property type="match status" value="1"/>
</dbReference>
<dbReference type="EMBL" id="PP780467">
    <property type="protein sequence ID" value="XBN74661.1"/>
    <property type="molecule type" value="Genomic_DNA"/>
</dbReference>